<name>A0A4Y7PRS7_9AGAM</name>
<evidence type="ECO:0000313" key="1">
    <source>
        <dbReference type="EMBL" id="TDL18133.1"/>
    </source>
</evidence>
<dbReference type="AlphaFoldDB" id="A0A4Y7PRS7"/>
<organism evidence="1 2">
    <name type="scientific">Rickenella mellea</name>
    <dbReference type="NCBI Taxonomy" id="50990"/>
    <lineage>
        <taxon>Eukaryota</taxon>
        <taxon>Fungi</taxon>
        <taxon>Dikarya</taxon>
        <taxon>Basidiomycota</taxon>
        <taxon>Agaricomycotina</taxon>
        <taxon>Agaricomycetes</taxon>
        <taxon>Hymenochaetales</taxon>
        <taxon>Rickenellaceae</taxon>
        <taxon>Rickenella</taxon>
    </lineage>
</organism>
<dbReference type="EMBL" id="ML170212">
    <property type="protein sequence ID" value="TDL18133.1"/>
    <property type="molecule type" value="Genomic_DNA"/>
</dbReference>
<reference evidence="1 2" key="1">
    <citation type="submission" date="2018-06" db="EMBL/GenBank/DDBJ databases">
        <title>A transcriptomic atlas of mushroom development highlights an independent origin of complex multicellularity.</title>
        <authorList>
            <consortium name="DOE Joint Genome Institute"/>
            <person name="Krizsan K."/>
            <person name="Almasi E."/>
            <person name="Merenyi Z."/>
            <person name="Sahu N."/>
            <person name="Viragh M."/>
            <person name="Koszo T."/>
            <person name="Mondo S."/>
            <person name="Kiss B."/>
            <person name="Balint B."/>
            <person name="Kues U."/>
            <person name="Barry K."/>
            <person name="Hegedus J.C."/>
            <person name="Henrissat B."/>
            <person name="Johnson J."/>
            <person name="Lipzen A."/>
            <person name="Ohm R."/>
            <person name="Nagy I."/>
            <person name="Pangilinan J."/>
            <person name="Yan J."/>
            <person name="Xiong Y."/>
            <person name="Grigoriev I.V."/>
            <person name="Hibbett D.S."/>
            <person name="Nagy L.G."/>
        </authorList>
    </citation>
    <scope>NUCLEOTIDE SEQUENCE [LARGE SCALE GENOMIC DNA]</scope>
    <source>
        <strain evidence="1 2">SZMC22713</strain>
    </source>
</reference>
<accession>A0A4Y7PRS7</accession>
<evidence type="ECO:0000313" key="2">
    <source>
        <dbReference type="Proteomes" id="UP000294933"/>
    </source>
</evidence>
<dbReference type="Proteomes" id="UP000294933">
    <property type="component" value="Unassembled WGS sequence"/>
</dbReference>
<keyword evidence="2" id="KW-1185">Reference proteome</keyword>
<sequence length="224" mass="25076">MKSTPAIVFGATLASQVMDRISVEKPTVKCPKRPSSTAQTLPPEILGHIFLQCTSNNRDSRFRPSIRCYPPMLLGRICSMWRAVSISLPELWSKFTVGDEDISHVDIEKDLMAAKHWISNSESRPLSILIYYPMKTCSYINLGALRLTQLVEYLISHSLRWNEVELTLPAPVYELALIPFKCGSLSQLVEFDNTNKFWNGSATLTLSSAPKLQVLLLTGDGMPC</sequence>
<dbReference type="VEuPathDB" id="FungiDB:BD410DRAFT_843119"/>
<proteinExistence type="predicted"/>
<gene>
    <name evidence="1" type="ORF">BD410DRAFT_843119</name>
</gene>
<protein>
    <recommendedName>
        <fullName evidence="3">F-box domain-containing protein</fullName>
    </recommendedName>
</protein>
<dbReference type="STRING" id="50990.A0A4Y7PRS7"/>
<dbReference type="OrthoDB" id="3022108at2759"/>
<evidence type="ECO:0008006" key="3">
    <source>
        <dbReference type="Google" id="ProtNLM"/>
    </source>
</evidence>